<protein>
    <submittedName>
        <fullName evidence="2">Uncharacterized protein</fullName>
    </submittedName>
</protein>
<sequence>MDEGKWTVKSYAGAKGERMWAVVHRERPMFLAIVADRSVDALCEVPPAAVYWAKPEVPDDAASYRRRAIEVLRQRRDASPPHRPARPNRRVKGRGKSSRATGTQPRHARSK</sequence>
<comment type="caution">
    <text evidence="2">The sequence shown here is derived from an EMBL/GenBank/DDBJ whole genome shotgun (WGS) entry which is preliminary data.</text>
</comment>
<name>A0A432MIF0_9BACT</name>
<evidence type="ECO:0000313" key="3">
    <source>
        <dbReference type="Proteomes" id="UP000280296"/>
    </source>
</evidence>
<feature type="compositionally biased region" description="Basic residues" evidence="1">
    <location>
        <begin position="83"/>
        <end position="97"/>
    </location>
</feature>
<dbReference type="Proteomes" id="UP000280296">
    <property type="component" value="Unassembled WGS sequence"/>
</dbReference>
<gene>
    <name evidence="2" type="ORF">TsocGM_14480</name>
</gene>
<accession>A0A432MIF0</accession>
<reference evidence="2 3" key="2">
    <citation type="submission" date="2019-01" db="EMBL/GenBank/DDBJ databases">
        <title>Tautonia sociabilis, a novel thermotolerant planctomycete of Isosphaeraceae family, isolated from a 4000 m deep subterranean habitat.</title>
        <authorList>
            <person name="Kovaleva O.L."/>
            <person name="Elcheninov A.G."/>
            <person name="Van Heerden E."/>
            <person name="Toshchakov S.V."/>
            <person name="Novikov A."/>
            <person name="Bonch-Osmolovskaya E.A."/>
            <person name="Kublanov I.V."/>
        </authorList>
    </citation>
    <scope>NUCLEOTIDE SEQUENCE [LARGE SCALE GENOMIC DNA]</scope>
    <source>
        <strain evidence="2 3">GM2012</strain>
    </source>
</reference>
<dbReference type="RefSeq" id="WP_126726186.1">
    <property type="nucleotide sequence ID" value="NZ_RYZH01000027.1"/>
</dbReference>
<keyword evidence="3" id="KW-1185">Reference proteome</keyword>
<reference evidence="2 3" key="1">
    <citation type="submission" date="2018-12" db="EMBL/GenBank/DDBJ databases">
        <authorList>
            <person name="Toschakov S.V."/>
        </authorList>
    </citation>
    <scope>NUCLEOTIDE SEQUENCE [LARGE SCALE GENOMIC DNA]</scope>
    <source>
        <strain evidence="2 3">GM2012</strain>
    </source>
</reference>
<dbReference type="EMBL" id="RYZH01000027">
    <property type="protein sequence ID" value="RUL87000.1"/>
    <property type="molecule type" value="Genomic_DNA"/>
</dbReference>
<organism evidence="2 3">
    <name type="scientific">Tautonia sociabilis</name>
    <dbReference type="NCBI Taxonomy" id="2080755"/>
    <lineage>
        <taxon>Bacteria</taxon>
        <taxon>Pseudomonadati</taxon>
        <taxon>Planctomycetota</taxon>
        <taxon>Planctomycetia</taxon>
        <taxon>Isosphaerales</taxon>
        <taxon>Isosphaeraceae</taxon>
        <taxon>Tautonia</taxon>
    </lineage>
</organism>
<evidence type="ECO:0000313" key="2">
    <source>
        <dbReference type="EMBL" id="RUL87000.1"/>
    </source>
</evidence>
<evidence type="ECO:0000256" key="1">
    <source>
        <dbReference type="SAM" id="MobiDB-lite"/>
    </source>
</evidence>
<feature type="region of interest" description="Disordered" evidence="1">
    <location>
        <begin position="72"/>
        <end position="111"/>
    </location>
</feature>
<proteinExistence type="predicted"/>
<dbReference type="AlphaFoldDB" id="A0A432MIF0"/>